<feature type="compositionally biased region" description="Pro residues" evidence="1">
    <location>
        <begin position="374"/>
        <end position="385"/>
    </location>
</feature>
<reference evidence="3" key="1">
    <citation type="journal article" date="2022" name="bioRxiv">
        <title>Genomics of Preaxostyla Flagellates Illuminates Evolutionary Transitions and the Path Towards Mitochondrial Loss.</title>
        <authorList>
            <person name="Novak L.V.F."/>
            <person name="Treitli S.C."/>
            <person name="Pyrih J."/>
            <person name="Halakuc P."/>
            <person name="Pipaliya S.V."/>
            <person name="Vacek V."/>
            <person name="Brzon O."/>
            <person name="Soukal P."/>
            <person name="Eme L."/>
            <person name="Dacks J.B."/>
            <person name="Karnkowska A."/>
            <person name="Elias M."/>
            <person name="Hampl V."/>
        </authorList>
    </citation>
    <scope>NUCLEOTIDE SEQUENCE</scope>
    <source>
        <strain evidence="3">RCP-MX</strain>
    </source>
</reference>
<feature type="compositionally biased region" description="Pro residues" evidence="1">
    <location>
        <begin position="337"/>
        <end position="360"/>
    </location>
</feature>
<accession>A0ABQ8UEV7</accession>
<dbReference type="SUPFAM" id="SSF47923">
    <property type="entry name" value="Ypt/Rab-GAP domain of gyp1p"/>
    <property type="match status" value="1"/>
</dbReference>
<evidence type="ECO:0000313" key="3">
    <source>
        <dbReference type="EMBL" id="KAJ4456966.1"/>
    </source>
</evidence>
<keyword evidence="4" id="KW-1185">Reference proteome</keyword>
<dbReference type="InterPro" id="IPR035969">
    <property type="entry name" value="Rab-GAP_TBC_sf"/>
</dbReference>
<feature type="region of interest" description="Disordered" evidence="1">
    <location>
        <begin position="489"/>
        <end position="524"/>
    </location>
</feature>
<evidence type="ECO:0000313" key="4">
    <source>
        <dbReference type="Proteomes" id="UP001141327"/>
    </source>
</evidence>
<sequence>MQPVIPRGETHYLSPCRRLQKPEKGAIELRNLLLVHPCPDHLRAAVWMTVSGVQSLKAQYPGLYSVLKRKSLGLDTHDAHCLELDLRRLVPPSEFSPEHIETVRSLMLSLFLLLADPTQCFPHPEGFTSMPSVYLAGTLLVAHELLLATRCEEDTFWLLAHCVHNMVASPPELAYLCAMSAKALERFSPRMHSLFDTIATTNYPSLLFTSYYQTLFTFKAAHMPAGAQWRVFDVLFGAPPEIGPKLMLVRLMTGVVAAFDGLIQFCVSLAGLVETMNEIPKSLLPEIVAEAATLPILTPKHIKAFHALIEVPIPSLVPALSLAHCVQRITRALDTIPDPPPPPPPPRPVPSTPAEPPSSSPLPKSDVLSSFADPIPPPAPPPPPAAGRVAVPPGMGMGILPTERMMRPPELPMPASPVRRGRKGNFSWRSDVLVVFSNGHKVKLIRGDRVRPATTQDIDGRYQGPSEFAPVSCCWVVRRVSVITRSISWPDAPSPHAPKSARSLEAPLTSVPGGSPATPPAPPGWPGTRLPCQLFRTPCPIVTTLSGFVKGAICH</sequence>
<feature type="domain" description="Rab-GAP TBC" evidence="2">
    <location>
        <begin position="37"/>
        <end position="239"/>
    </location>
</feature>
<protein>
    <recommendedName>
        <fullName evidence="2">Rab-GAP TBC domain-containing protein</fullName>
    </recommendedName>
</protein>
<gene>
    <name evidence="3" type="ORF">PAPYR_7692</name>
</gene>
<dbReference type="InterPro" id="IPR000195">
    <property type="entry name" value="Rab-GAP-TBC_dom"/>
</dbReference>
<evidence type="ECO:0000256" key="1">
    <source>
        <dbReference type="SAM" id="MobiDB-lite"/>
    </source>
</evidence>
<feature type="region of interest" description="Disordered" evidence="1">
    <location>
        <begin position="333"/>
        <end position="408"/>
    </location>
</feature>
<organism evidence="3 4">
    <name type="scientific">Paratrimastix pyriformis</name>
    <dbReference type="NCBI Taxonomy" id="342808"/>
    <lineage>
        <taxon>Eukaryota</taxon>
        <taxon>Metamonada</taxon>
        <taxon>Preaxostyla</taxon>
        <taxon>Paratrimastigidae</taxon>
        <taxon>Paratrimastix</taxon>
    </lineage>
</organism>
<evidence type="ECO:0000259" key="2">
    <source>
        <dbReference type="PROSITE" id="PS50086"/>
    </source>
</evidence>
<dbReference type="PROSITE" id="PS50086">
    <property type="entry name" value="TBC_RABGAP"/>
    <property type="match status" value="1"/>
</dbReference>
<name>A0ABQ8UEV7_9EUKA</name>
<dbReference type="EMBL" id="JAPMOS010000057">
    <property type="protein sequence ID" value="KAJ4456966.1"/>
    <property type="molecule type" value="Genomic_DNA"/>
</dbReference>
<proteinExistence type="predicted"/>
<comment type="caution">
    <text evidence="3">The sequence shown here is derived from an EMBL/GenBank/DDBJ whole genome shotgun (WGS) entry which is preliminary data.</text>
</comment>
<dbReference type="Proteomes" id="UP001141327">
    <property type="component" value="Unassembled WGS sequence"/>
</dbReference>
<dbReference type="PRINTS" id="PR01217">
    <property type="entry name" value="PRICHEXTENSN"/>
</dbReference>